<dbReference type="RefSeq" id="WP_285674810.1">
    <property type="nucleotide sequence ID" value="NZ_BSYI01000066.1"/>
</dbReference>
<dbReference type="PROSITE" id="PS51257">
    <property type="entry name" value="PROKAR_LIPOPROTEIN"/>
    <property type="match status" value="1"/>
</dbReference>
<reference evidence="2 3" key="1">
    <citation type="submission" date="2023-04" db="EMBL/GenBank/DDBJ databases">
        <title>Marinoamorphus aggregata gen. nov., sp. Nov., isolate from tissue of brittle star Ophioplocus japonicus.</title>
        <authorList>
            <person name="Kawano K."/>
            <person name="Sawayama S."/>
            <person name="Nakagawa S."/>
        </authorList>
    </citation>
    <scope>NUCLEOTIDE SEQUENCE [LARGE SCALE GENOMIC DNA]</scope>
    <source>
        <strain evidence="2 3">NKW23</strain>
    </source>
</reference>
<feature type="region of interest" description="Disordered" evidence="1">
    <location>
        <begin position="133"/>
        <end position="172"/>
    </location>
</feature>
<name>A0ABQ6LTM1_9RHOB</name>
<sequence length="211" mass="21367">MIGKFLPVALALPLLGGCATITRGASEDVRFVSDPPGAAVTTTTGAGCTTPCEISIARRETFTATFRMEGREERVFVDTVVAGGGAAGVAGNLLFGGLIGIGVDAATGAALDHVPNPVRVAFAGLRPPVVPEAPGPAAASGPGGPAGPVAEAVPAPQDRPRDGGPALTEGAPLDAFTADQLAAYCRQDWEMRVAADGRTEYNPCRMPTAFR</sequence>
<dbReference type="EMBL" id="BSYI01000066">
    <property type="protein sequence ID" value="GMG85445.1"/>
    <property type="molecule type" value="Genomic_DNA"/>
</dbReference>
<keyword evidence="3" id="KW-1185">Reference proteome</keyword>
<comment type="caution">
    <text evidence="2">The sequence shown here is derived from an EMBL/GenBank/DDBJ whole genome shotgun (WGS) entry which is preliminary data.</text>
</comment>
<feature type="compositionally biased region" description="Low complexity" evidence="1">
    <location>
        <begin position="147"/>
        <end position="156"/>
    </location>
</feature>
<evidence type="ECO:0000313" key="3">
    <source>
        <dbReference type="Proteomes" id="UP001239909"/>
    </source>
</evidence>
<evidence type="ECO:0000313" key="2">
    <source>
        <dbReference type="EMBL" id="GMG85445.1"/>
    </source>
</evidence>
<evidence type="ECO:0008006" key="4">
    <source>
        <dbReference type="Google" id="ProtNLM"/>
    </source>
</evidence>
<protein>
    <recommendedName>
        <fullName evidence="4">Translation initiation factor 2</fullName>
    </recommendedName>
</protein>
<dbReference type="Proteomes" id="UP001239909">
    <property type="component" value="Unassembled WGS sequence"/>
</dbReference>
<gene>
    <name evidence="2" type="ORF">LNKW23_46650</name>
</gene>
<evidence type="ECO:0000256" key="1">
    <source>
        <dbReference type="SAM" id="MobiDB-lite"/>
    </source>
</evidence>
<proteinExistence type="predicted"/>
<accession>A0ABQ6LTM1</accession>
<organism evidence="2 3">
    <name type="scientific">Paralimibaculum aggregatum</name>
    <dbReference type="NCBI Taxonomy" id="3036245"/>
    <lineage>
        <taxon>Bacteria</taxon>
        <taxon>Pseudomonadati</taxon>
        <taxon>Pseudomonadota</taxon>
        <taxon>Alphaproteobacteria</taxon>
        <taxon>Rhodobacterales</taxon>
        <taxon>Paracoccaceae</taxon>
        <taxon>Paralimibaculum</taxon>
    </lineage>
</organism>